<organism evidence="2 3">
    <name type="scientific">Algoriphagus lacus</name>
    <dbReference type="NCBI Taxonomy" id="2056311"/>
    <lineage>
        <taxon>Bacteria</taxon>
        <taxon>Pseudomonadati</taxon>
        <taxon>Bacteroidota</taxon>
        <taxon>Cytophagia</taxon>
        <taxon>Cytophagales</taxon>
        <taxon>Cyclobacteriaceae</taxon>
        <taxon>Algoriphagus</taxon>
    </lineage>
</organism>
<name>A0A418PUF7_9BACT</name>
<dbReference type="Proteomes" id="UP000283522">
    <property type="component" value="Unassembled WGS sequence"/>
</dbReference>
<evidence type="ECO:0000259" key="1">
    <source>
        <dbReference type="Pfam" id="PF14397"/>
    </source>
</evidence>
<sequence length="356" mass="41093">MGIFYSAKKKLKAISKAHFYFEHDKAFNQKAQLAASSILKTLPNHALSASSHKMIESYALEKLGSLRFAPGLKAYSIYQGEFKEGWIPDNYFWRYVLPKANGFHKPLSDLRQFAKRILQTEDMPDLGYFMKGTWTTVDNRVLSHQAAKDFFFSQFPEIIIKLNSTMRGQGFFRLNPRQFDQFDFQNSRDFVVQAPIDQADWYDQFTQESVATLRITTLKLPGQAAHYRAAFMRFGQKGADRITADSRLVVGVNPTGEMDRFALNSDWELSDRHPDSKISWEGMKIPDFEFMVKKCLELHERVGSIEIIGWDVVMDKSDQMQLMEWNTDYPGIVHSEMTTGPNFLGLGWENLWKSKA</sequence>
<dbReference type="InterPro" id="IPR039523">
    <property type="entry name" value="RimK-rel_E_lig_ATP-grasp"/>
</dbReference>
<evidence type="ECO:0000313" key="3">
    <source>
        <dbReference type="Proteomes" id="UP000283522"/>
    </source>
</evidence>
<feature type="domain" description="Alpha-L-glutamate ligase-related protein ATP-grasp" evidence="1">
    <location>
        <begin position="188"/>
        <end position="341"/>
    </location>
</feature>
<dbReference type="EMBL" id="QXML01000002">
    <property type="protein sequence ID" value="RIW17207.1"/>
    <property type="molecule type" value="Genomic_DNA"/>
</dbReference>
<dbReference type="OrthoDB" id="6315394at2"/>
<dbReference type="AlphaFoldDB" id="A0A418PUF7"/>
<reference evidence="2 3" key="1">
    <citation type="submission" date="2018-09" db="EMBL/GenBank/DDBJ databases">
        <authorList>
            <person name="Wang X."/>
            <person name="Du Z."/>
        </authorList>
    </citation>
    <scope>NUCLEOTIDE SEQUENCE [LARGE SCALE GENOMIC DNA]</scope>
    <source>
        <strain evidence="2 3">N3</strain>
    </source>
</reference>
<protein>
    <recommendedName>
        <fullName evidence="1">Alpha-L-glutamate ligase-related protein ATP-grasp domain-containing protein</fullName>
    </recommendedName>
</protein>
<dbReference type="RefSeq" id="WP_119476645.1">
    <property type="nucleotide sequence ID" value="NZ_QXML01000002.1"/>
</dbReference>
<gene>
    <name evidence="2" type="ORF">D0X99_05505</name>
</gene>
<dbReference type="Pfam" id="PF14397">
    <property type="entry name" value="ATPgrasp_ST"/>
    <property type="match status" value="1"/>
</dbReference>
<keyword evidence="3" id="KW-1185">Reference proteome</keyword>
<accession>A0A418PUF7</accession>
<evidence type="ECO:0000313" key="2">
    <source>
        <dbReference type="EMBL" id="RIW17207.1"/>
    </source>
</evidence>
<comment type="caution">
    <text evidence="2">The sequence shown here is derived from an EMBL/GenBank/DDBJ whole genome shotgun (WGS) entry which is preliminary data.</text>
</comment>
<proteinExistence type="predicted"/>